<dbReference type="InterPro" id="IPR015890">
    <property type="entry name" value="Chorismate_C"/>
</dbReference>
<dbReference type="Pfam" id="PF04715">
    <property type="entry name" value="Anth_synt_I_N"/>
    <property type="match status" value="1"/>
</dbReference>
<evidence type="ECO:0000259" key="8">
    <source>
        <dbReference type="Pfam" id="PF04715"/>
    </source>
</evidence>
<gene>
    <name evidence="9" type="primary">trpE</name>
</gene>
<feature type="coiled-coil region" evidence="6">
    <location>
        <begin position="316"/>
        <end position="343"/>
    </location>
</feature>
<dbReference type="EC" id="4.1.3.27" evidence="3"/>
<proteinExistence type="inferred from homology"/>
<dbReference type="PANTHER" id="PTHR11236:SF9">
    <property type="entry name" value="ANTHRANILATE SYNTHASE COMPONENT 1"/>
    <property type="match status" value="1"/>
</dbReference>
<comment type="pathway">
    <text evidence="1">Amino-acid biosynthesis; L-tryptophan biosynthesis; L-tryptophan from chorismate: step 1/5.</text>
</comment>
<organism evidence="9">
    <name type="scientific">uncultured marine thaumarchaeote KM3_164_C03</name>
    <dbReference type="NCBI Taxonomy" id="1456035"/>
    <lineage>
        <taxon>Archaea</taxon>
        <taxon>Nitrososphaerota</taxon>
        <taxon>environmental samples</taxon>
    </lineage>
</organism>
<dbReference type="InterPro" id="IPR005801">
    <property type="entry name" value="ADC_synthase"/>
</dbReference>
<dbReference type="GO" id="GO:0000162">
    <property type="term" value="P:L-tryptophan biosynthetic process"/>
    <property type="evidence" value="ECO:0007669"/>
    <property type="project" value="UniProtKB-UniPathway"/>
</dbReference>
<keyword evidence="4" id="KW-0028">Amino-acid biosynthesis</keyword>
<keyword evidence="6" id="KW-0175">Coiled coil</keyword>
<evidence type="ECO:0000256" key="2">
    <source>
        <dbReference type="ARBA" id="ARBA00009562"/>
    </source>
</evidence>
<keyword evidence="9" id="KW-0456">Lyase</keyword>
<evidence type="ECO:0000256" key="3">
    <source>
        <dbReference type="ARBA" id="ARBA00012266"/>
    </source>
</evidence>
<keyword evidence="4" id="KW-0057">Aromatic amino acid biosynthesis</keyword>
<evidence type="ECO:0000313" key="9">
    <source>
        <dbReference type="EMBL" id="AIF03374.1"/>
    </source>
</evidence>
<evidence type="ECO:0000256" key="1">
    <source>
        <dbReference type="ARBA" id="ARBA00004873"/>
    </source>
</evidence>
<dbReference type="Pfam" id="PF00425">
    <property type="entry name" value="Chorismate_bind"/>
    <property type="match status" value="1"/>
</dbReference>
<reference evidence="9" key="1">
    <citation type="journal article" date="2014" name="Genome Biol. Evol.">
        <title>Pangenome evidence for extensive interdomain horizontal transfer affecting lineage core and shell genes in uncultured planktonic thaumarchaeota and euryarchaeota.</title>
        <authorList>
            <person name="Deschamps P."/>
            <person name="Zivanovic Y."/>
            <person name="Moreira D."/>
            <person name="Rodriguez-Valera F."/>
            <person name="Lopez-Garcia P."/>
        </authorList>
    </citation>
    <scope>NUCLEOTIDE SEQUENCE</scope>
</reference>
<evidence type="ECO:0000256" key="5">
    <source>
        <dbReference type="ARBA" id="ARBA00047683"/>
    </source>
</evidence>
<dbReference type="InterPro" id="IPR019999">
    <property type="entry name" value="Anth_synth_I-like"/>
</dbReference>
<keyword evidence="4" id="KW-0822">Tryptophan biosynthesis</keyword>
<comment type="similarity">
    <text evidence="2">Belongs to the anthranilate synthase component I family.</text>
</comment>
<evidence type="ECO:0000256" key="4">
    <source>
        <dbReference type="ARBA" id="ARBA00022822"/>
    </source>
</evidence>
<feature type="domain" description="Anthranilate synthase component I N-terminal" evidence="8">
    <location>
        <begin position="62"/>
        <end position="194"/>
    </location>
</feature>
<dbReference type="PANTHER" id="PTHR11236">
    <property type="entry name" value="AMINOBENZOATE/ANTHRANILATE SYNTHASE"/>
    <property type="match status" value="1"/>
</dbReference>
<dbReference type="InterPro" id="IPR006805">
    <property type="entry name" value="Anth_synth_I_N"/>
</dbReference>
<dbReference type="SUPFAM" id="SSF56322">
    <property type="entry name" value="ADC synthase"/>
    <property type="match status" value="1"/>
</dbReference>
<dbReference type="UniPathway" id="UPA00035">
    <property type="reaction ID" value="UER00040"/>
</dbReference>
<dbReference type="AlphaFoldDB" id="A0A075GHD9"/>
<name>A0A075GHD9_9ARCH</name>
<dbReference type="EMBL" id="KF900677">
    <property type="protein sequence ID" value="AIF03374.1"/>
    <property type="molecule type" value="Genomic_DNA"/>
</dbReference>
<dbReference type="Gene3D" id="3.60.120.10">
    <property type="entry name" value="Anthranilate synthase"/>
    <property type="match status" value="1"/>
</dbReference>
<protein>
    <recommendedName>
        <fullName evidence="3">anthranilate synthase</fullName>
        <ecNumber evidence="3">4.1.3.27</ecNumber>
    </recommendedName>
</protein>
<feature type="domain" description="Chorismate-utilising enzyme C-terminal" evidence="7">
    <location>
        <begin position="227"/>
        <end position="480"/>
    </location>
</feature>
<dbReference type="PRINTS" id="PR00095">
    <property type="entry name" value="ANTSNTHASEI"/>
</dbReference>
<dbReference type="GO" id="GO:0004049">
    <property type="term" value="F:anthranilate synthase activity"/>
    <property type="evidence" value="ECO:0007669"/>
    <property type="project" value="UniProtKB-EC"/>
</dbReference>
<comment type="catalytic activity">
    <reaction evidence="5">
        <text>chorismate + L-glutamine = anthranilate + pyruvate + L-glutamate + H(+)</text>
        <dbReference type="Rhea" id="RHEA:21732"/>
        <dbReference type="ChEBI" id="CHEBI:15361"/>
        <dbReference type="ChEBI" id="CHEBI:15378"/>
        <dbReference type="ChEBI" id="CHEBI:16567"/>
        <dbReference type="ChEBI" id="CHEBI:29748"/>
        <dbReference type="ChEBI" id="CHEBI:29985"/>
        <dbReference type="ChEBI" id="CHEBI:58359"/>
        <dbReference type="EC" id="4.1.3.27"/>
    </reaction>
</comment>
<sequence length="493" mass="56837">MIFQNILTDSYPLLEFIRYKGTVLYCNIYLEFKYRISLACIWVNTFGKHSISKIPLVYTETQPFDVYNKISRNYTHSFLFESLEGPDELAETSIMGFDPELIVTGYFDKITIQNRDGKTETIQTDTPLEEIKKLIKKTDDMSYRYLGGAVGNIDYDAIRLFENIPGKKDLQKPIMEFGIYNDGILYDNKKKQFFYFYYDEDRKDKIKKTDEDVGTFEMSDIKINLNKEQFEQIVNKAKKYVHSGDVFQVVLSRRFSFEAKGDYLRVYEKLRELNPSPYMFHLKMDENVIIGSSPEMLLRVTGRDVETFPIAGTRKITEDEEKNEKLKNELLNDEKELAEHTMLVDLGRNDIGRVCDYGTVKVKELMEIKRFSHVQHIVTHVVGKLNEKNDMYDAFEAVFPAGTVSGAPKVRAMEIIQELEPTQRETYAGAVGYFSFNGCCDFAIAIRSIFANKERGFVQAGAGIVFDSIAENELKETEHKANAMITALKEASK</sequence>
<evidence type="ECO:0000259" key="7">
    <source>
        <dbReference type="Pfam" id="PF00425"/>
    </source>
</evidence>
<evidence type="ECO:0000256" key="6">
    <source>
        <dbReference type="SAM" id="Coils"/>
    </source>
</evidence>
<accession>A0A075GHD9</accession>